<dbReference type="PROSITE" id="PS00463">
    <property type="entry name" value="ZN2_CY6_FUNGAL_1"/>
    <property type="match status" value="1"/>
</dbReference>
<organism evidence="8 9">
    <name type="scientific">Paraphoma chrysanthemicola</name>
    <dbReference type="NCBI Taxonomy" id="798071"/>
    <lineage>
        <taxon>Eukaryota</taxon>
        <taxon>Fungi</taxon>
        <taxon>Dikarya</taxon>
        <taxon>Ascomycota</taxon>
        <taxon>Pezizomycotina</taxon>
        <taxon>Dothideomycetes</taxon>
        <taxon>Pleosporomycetidae</taxon>
        <taxon>Pleosporales</taxon>
        <taxon>Pleosporineae</taxon>
        <taxon>Phaeosphaeriaceae</taxon>
        <taxon>Paraphoma</taxon>
    </lineage>
</organism>
<gene>
    <name evidence="8" type="ORF">FB567DRAFT_343460</name>
</gene>
<feature type="domain" description="Zn(2)-C6 fungal-type" evidence="7">
    <location>
        <begin position="27"/>
        <end position="57"/>
    </location>
</feature>
<dbReference type="Pfam" id="PF04082">
    <property type="entry name" value="Fungal_trans"/>
    <property type="match status" value="1"/>
</dbReference>
<evidence type="ECO:0000259" key="7">
    <source>
        <dbReference type="PROSITE" id="PS50048"/>
    </source>
</evidence>
<dbReference type="PANTHER" id="PTHR47338:SF10">
    <property type="entry name" value="TRANSCRIPTION FACTOR DOMAIN-CONTAINING PROTEIN-RELATED"/>
    <property type="match status" value="1"/>
</dbReference>
<dbReference type="AlphaFoldDB" id="A0A8K0R5D0"/>
<dbReference type="CDD" id="cd00067">
    <property type="entry name" value="GAL4"/>
    <property type="match status" value="1"/>
</dbReference>
<dbReference type="SMART" id="SM00066">
    <property type="entry name" value="GAL4"/>
    <property type="match status" value="1"/>
</dbReference>
<dbReference type="OrthoDB" id="3862662at2759"/>
<evidence type="ECO:0000256" key="4">
    <source>
        <dbReference type="ARBA" id="ARBA00023163"/>
    </source>
</evidence>
<evidence type="ECO:0000313" key="8">
    <source>
        <dbReference type="EMBL" id="KAH7087323.1"/>
    </source>
</evidence>
<sequence>MAPSTHWRSINLDPRSPRFQSPSTLRACEACARKKVKCDMQRPCCAVCERSGTGCVYPLRRKQTARRRLSTTHALADASESTNGSTQTQCGDSAMSSDNMNTLYQTVSHSTSSSSPNRHDSTDMDTNSGAPEDYVLFTDDQVGSSMTCDDHTQVSHEGFSDVDMQAFDRLMNETPPGQETLDFNDFGAQQVTQAHTESFAIEISEQKADHLISVFFDNVQPFLPLLHRPKILAMISGLKSASSTPYRNLSHDLALLLNGIFSLAARFSRRTDLWTCAASLRGEPFARNSRALVGRQELYAEENWSLMFLQGYIMSAYYDLTARPSAQAFTGIGFCCRMAHAMLLHQIDSPGQATSTQAGVFDTGWTSLEEQRRAWWALVEMDNFASIVGGLPFALSLERAQVNLPVPDEAWFDALPTCSVTIPSKSSQVVWNVLKTNEIEDPYAWYLICNNIMRDVHDTLDRNDRSIEDFRLLESALKCFELSLPSNLTWAEASQKLYWYSPQERNWIISIYMLIQSIKSTIDLAIRKTFLAEDSQTYRLHANDLIDLAGMHLALSPSKPGLPRAIQDQVQAVHMWPAEQVAFMTPLIVVTLLMPAAACALGIQAESSAFANVTRVALDAQILELTLQRFAEWWGLGSICLDLLHEIKSTRLESIPKLRNKWLQNTLARIRMLVTV</sequence>
<dbReference type="EMBL" id="JAGMVJ010000009">
    <property type="protein sequence ID" value="KAH7087323.1"/>
    <property type="molecule type" value="Genomic_DNA"/>
</dbReference>
<keyword evidence="9" id="KW-1185">Reference proteome</keyword>
<evidence type="ECO:0000256" key="6">
    <source>
        <dbReference type="SAM" id="MobiDB-lite"/>
    </source>
</evidence>
<evidence type="ECO:0000313" key="9">
    <source>
        <dbReference type="Proteomes" id="UP000813461"/>
    </source>
</evidence>
<protein>
    <submittedName>
        <fullName evidence="8">Fungal-specific transcription factor domain-containing protein</fullName>
    </submittedName>
</protein>
<dbReference type="InterPro" id="IPR050815">
    <property type="entry name" value="TF_fung"/>
</dbReference>
<evidence type="ECO:0000256" key="5">
    <source>
        <dbReference type="ARBA" id="ARBA00023242"/>
    </source>
</evidence>
<dbReference type="SMART" id="SM00906">
    <property type="entry name" value="Fungal_trans"/>
    <property type="match status" value="1"/>
</dbReference>
<name>A0A8K0R5D0_9PLEO</name>
<dbReference type="InterPro" id="IPR036864">
    <property type="entry name" value="Zn2-C6_fun-type_DNA-bd_sf"/>
</dbReference>
<dbReference type="InterPro" id="IPR007219">
    <property type="entry name" value="XnlR_reg_dom"/>
</dbReference>
<feature type="region of interest" description="Disordered" evidence="6">
    <location>
        <begin position="66"/>
        <end position="133"/>
    </location>
</feature>
<dbReference type="GO" id="GO:0003677">
    <property type="term" value="F:DNA binding"/>
    <property type="evidence" value="ECO:0007669"/>
    <property type="project" value="InterPro"/>
</dbReference>
<accession>A0A8K0R5D0</accession>
<proteinExistence type="predicted"/>
<dbReference type="Pfam" id="PF00172">
    <property type="entry name" value="Zn_clus"/>
    <property type="match status" value="1"/>
</dbReference>
<dbReference type="GO" id="GO:0000981">
    <property type="term" value="F:DNA-binding transcription factor activity, RNA polymerase II-specific"/>
    <property type="evidence" value="ECO:0007669"/>
    <property type="project" value="InterPro"/>
</dbReference>
<keyword evidence="3" id="KW-0805">Transcription regulation</keyword>
<dbReference type="PROSITE" id="PS50048">
    <property type="entry name" value="ZN2_CY6_FUNGAL_2"/>
    <property type="match status" value="1"/>
</dbReference>
<evidence type="ECO:0000256" key="2">
    <source>
        <dbReference type="ARBA" id="ARBA00022723"/>
    </source>
</evidence>
<keyword evidence="5" id="KW-0539">Nucleus</keyword>
<dbReference type="GO" id="GO:0006351">
    <property type="term" value="P:DNA-templated transcription"/>
    <property type="evidence" value="ECO:0007669"/>
    <property type="project" value="InterPro"/>
</dbReference>
<dbReference type="Proteomes" id="UP000813461">
    <property type="component" value="Unassembled WGS sequence"/>
</dbReference>
<dbReference type="SUPFAM" id="SSF57701">
    <property type="entry name" value="Zn2/Cys6 DNA-binding domain"/>
    <property type="match status" value="1"/>
</dbReference>
<dbReference type="GO" id="GO:0008270">
    <property type="term" value="F:zinc ion binding"/>
    <property type="evidence" value="ECO:0007669"/>
    <property type="project" value="InterPro"/>
</dbReference>
<comment type="caution">
    <text evidence="8">The sequence shown here is derived from an EMBL/GenBank/DDBJ whole genome shotgun (WGS) entry which is preliminary data.</text>
</comment>
<comment type="subcellular location">
    <subcellularLocation>
        <location evidence="1">Nucleus</location>
    </subcellularLocation>
</comment>
<dbReference type="Gene3D" id="4.10.240.10">
    <property type="entry name" value="Zn(2)-C6 fungal-type DNA-binding domain"/>
    <property type="match status" value="1"/>
</dbReference>
<dbReference type="PANTHER" id="PTHR47338">
    <property type="entry name" value="ZN(II)2CYS6 TRANSCRIPTION FACTOR (EUROFUNG)-RELATED"/>
    <property type="match status" value="1"/>
</dbReference>
<keyword evidence="4" id="KW-0804">Transcription</keyword>
<reference evidence="8" key="1">
    <citation type="journal article" date="2021" name="Nat. Commun.">
        <title>Genetic determinants of endophytism in the Arabidopsis root mycobiome.</title>
        <authorList>
            <person name="Mesny F."/>
            <person name="Miyauchi S."/>
            <person name="Thiergart T."/>
            <person name="Pickel B."/>
            <person name="Atanasova L."/>
            <person name="Karlsson M."/>
            <person name="Huettel B."/>
            <person name="Barry K.W."/>
            <person name="Haridas S."/>
            <person name="Chen C."/>
            <person name="Bauer D."/>
            <person name="Andreopoulos W."/>
            <person name="Pangilinan J."/>
            <person name="LaButti K."/>
            <person name="Riley R."/>
            <person name="Lipzen A."/>
            <person name="Clum A."/>
            <person name="Drula E."/>
            <person name="Henrissat B."/>
            <person name="Kohler A."/>
            <person name="Grigoriev I.V."/>
            <person name="Martin F.M."/>
            <person name="Hacquard S."/>
        </authorList>
    </citation>
    <scope>NUCLEOTIDE SEQUENCE</scope>
    <source>
        <strain evidence="8">MPI-SDFR-AT-0120</strain>
    </source>
</reference>
<feature type="compositionally biased region" description="Polar residues" evidence="6">
    <location>
        <begin position="79"/>
        <end position="107"/>
    </location>
</feature>
<evidence type="ECO:0000256" key="1">
    <source>
        <dbReference type="ARBA" id="ARBA00004123"/>
    </source>
</evidence>
<evidence type="ECO:0000256" key="3">
    <source>
        <dbReference type="ARBA" id="ARBA00023015"/>
    </source>
</evidence>
<dbReference type="InterPro" id="IPR001138">
    <property type="entry name" value="Zn2Cys6_DnaBD"/>
</dbReference>
<dbReference type="GO" id="GO:0005634">
    <property type="term" value="C:nucleus"/>
    <property type="evidence" value="ECO:0007669"/>
    <property type="project" value="UniProtKB-SubCell"/>
</dbReference>
<keyword evidence="2" id="KW-0479">Metal-binding</keyword>
<dbReference type="CDD" id="cd12148">
    <property type="entry name" value="fungal_TF_MHR"/>
    <property type="match status" value="1"/>
</dbReference>